<organism evidence="4 5">
    <name type="scientific">Hanseniaspora guilliermondii</name>
    <dbReference type="NCBI Taxonomy" id="56406"/>
    <lineage>
        <taxon>Eukaryota</taxon>
        <taxon>Fungi</taxon>
        <taxon>Dikarya</taxon>
        <taxon>Ascomycota</taxon>
        <taxon>Saccharomycotina</taxon>
        <taxon>Saccharomycetes</taxon>
        <taxon>Saccharomycodales</taxon>
        <taxon>Saccharomycodaceae</taxon>
        <taxon>Hanseniaspora</taxon>
    </lineage>
</organism>
<dbReference type="InterPro" id="IPR005612">
    <property type="entry name" value="CCAAT-binding_factor"/>
</dbReference>
<dbReference type="GO" id="GO:0030690">
    <property type="term" value="C:Noc1p-Noc2p complex"/>
    <property type="evidence" value="ECO:0007669"/>
    <property type="project" value="EnsemblFungi"/>
</dbReference>
<feature type="region of interest" description="Disordered" evidence="2">
    <location>
        <begin position="456"/>
        <end position="483"/>
    </location>
</feature>
<evidence type="ECO:0000313" key="4">
    <source>
        <dbReference type="EMBL" id="SGZ40558.1"/>
    </source>
</evidence>
<feature type="compositionally biased region" description="Basic residues" evidence="2">
    <location>
        <begin position="469"/>
        <end position="480"/>
    </location>
</feature>
<dbReference type="SUPFAM" id="SSF48371">
    <property type="entry name" value="ARM repeat"/>
    <property type="match status" value="1"/>
</dbReference>
<reference evidence="5" key="1">
    <citation type="submission" date="2016-11" db="EMBL/GenBank/DDBJ databases">
        <authorList>
            <person name="Guldener U."/>
        </authorList>
    </citation>
    <scope>NUCLEOTIDE SEQUENCE [LARGE SCALE GENOMIC DNA]</scope>
</reference>
<accession>A0A1L0FLV9</accession>
<dbReference type="GO" id="GO:0000027">
    <property type="term" value="P:ribosomal large subunit assembly"/>
    <property type="evidence" value="ECO:0007669"/>
    <property type="project" value="EnsemblFungi"/>
</dbReference>
<dbReference type="OrthoDB" id="28947at2759"/>
<feature type="domain" description="CCAAT-binding factor" evidence="3">
    <location>
        <begin position="544"/>
        <end position="707"/>
    </location>
</feature>
<feature type="region of interest" description="Disordered" evidence="2">
    <location>
        <begin position="96"/>
        <end position="141"/>
    </location>
</feature>
<evidence type="ECO:0000256" key="2">
    <source>
        <dbReference type="SAM" id="MobiDB-lite"/>
    </source>
</evidence>
<dbReference type="GO" id="GO:0042802">
    <property type="term" value="F:identical protein binding"/>
    <property type="evidence" value="ECO:0007669"/>
    <property type="project" value="EnsemblFungi"/>
</dbReference>
<evidence type="ECO:0000259" key="3">
    <source>
        <dbReference type="Pfam" id="PF03914"/>
    </source>
</evidence>
<keyword evidence="5" id="KW-1185">Reference proteome</keyword>
<feature type="compositionally biased region" description="Acidic residues" evidence="2">
    <location>
        <begin position="898"/>
        <end position="920"/>
    </location>
</feature>
<feature type="region of interest" description="Disordered" evidence="2">
    <location>
        <begin position="1"/>
        <end position="25"/>
    </location>
</feature>
<feature type="region of interest" description="Disordered" evidence="2">
    <location>
        <begin position="714"/>
        <end position="733"/>
    </location>
</feature>
<name>A0A1L0FLV9_9ASCO</name>
<dbReference type="EMBL" id="FQNF01000054">
    <property type="protein sequence ID" value="SGZ40558.1"/>
    <property type="molecule type" value="Genomic_DNA"/>
</dbReference>
<dbReference type="GO" id="GO:0005730">
    <property type="term" value="C:nucleolus"/>
    <property type="evidence" value="ECO:0007669"/>
    <property type="project" value="EnsemblFungi"/>
</dbReference>
<feature type="compositionally biased region" description="Acidic residues" evidence="2">
    <location>
        <begin position="96"/>
        <end position="122"/>
    </location>
</feature>
<dbReference type="AlphaFoldDB" id="A0A1L0FLV9"/>
<feature type="compositionally biased region" description="Acidic residues" evidence="2">
    <location>
        <begin position="48"/>
        <end position="66"/>
    </location>
</feature>
<feature type="region of interest" description="Disordered" evidence="2">
    <location>
        <begin position="849"/>
        <end position="980"/>
    </location>
</feature>
<feature type="compositionally biased region" description="Basic and acidic residues" evidence="2">
    <location>
        <begin position="125"/>
        <end position="139"/>
    </location>
</feature>
<dbReference type="Pfam" id="PF03914">
    <property type="entry name" value="CBF"/>
    <property type="match status" value="1"/>
</dbReference>
<evidence type="ECO:0000313" key="5">
    <source>
        <dbReference type="Proteomes" id="UP000183365"/>
    </source>
</evidence>
<gene>
    <name evidence="4" type="ORF">HGUI_02758</name>
</gene>
<protein>
    <submittedName>
        <fullName evidence="4">Related to Ribosome biogenesis protein MAK21</fullName>
    </submittedName>
</protein>
<comment type="similarity">
    <text evidence="1">Belongs to the CBF/MAK21 family.</text>
</comment>
<feature type="compositionally biased region" description="Acidic residues" evidence="2">
    <location>
        <begin position="720"/>
        <end position="729"/>
    </location>
</feature>
<sequence length="1003" mass="115326">MKVSKDKKAKNDKNKSNKKLSEKEQLLKKEALELGATEEDIKLVLNQSDDELSEQEFNDNGNENEDELKGGLQDIMKQMGFNAKDVPNLVIDDDEVEQEVQEESEQEVSEQESEQNEDDDNDLSSTKHEKTENKPELNNKDGFISETNLVVSDRLLIPTNTLWHQVPLDPETQYQQDPLSKEQISKLHERGKMALEQDNEIFYEEFTKNNSQKKFMSDILQDGTLNDKISALTLLIQESPIHNLKSLETLLGYCNKKSRNSILATLAALKDMFLNGGLLPDRKLKYFKNQNLSMMLNKKTLAIWYFEDFIKNFYFKILEVLEKLSHDPIIHIRMNVLTHVVDLLAAKPEQEYNLLRLAVNKLGDIDNKVSSKASYQLLKLENMHPNMKSIIIDSIVDICLKQNEGYHTIYYSVQTLNQTILKNSEFKIANNLLKVYFTLFEKFLVESDISKTKETEDKEFTSKKSYEKSKRKKNVKKGKKGGVSVKQEVKTEQDIIEEKNSKLFSAILTGMNRAFPFSNLPAEVYDQRLDTLFKITHSSNFNTSIQALTLIFQVISKNKGKVNDDRYYRTLYESLLDERLANSSKQGIYLNLMYKSLSNDRNIPRVQAFVKRILQIISHWLNIGSIAGMIYLLMKLQETIPEIKNLLINTPVDYKNEQEESDDGVKEEFKPYDPRKRDPKFANAEFSSLWELTNFENHFHPTIKTYANAFAKTAPTNDDSVNEEQDENPADALGKPDLGLYTLAHFLDRFVYRNFKHKSTTRGSSIMQPLGGAHTGSLLVKASDRMWNELPANTENWLTKRAENIKPEEKFFYEYFTSKQSSIKKMEKNAEMDDENELDEDEVWSALVKSRPDVEDEDEDSEDDIFGEEDFSMSDDSDEEDEEPILDDNAVAELDALSSDDGEVEIDMNSADESEDDELDINALISGEGSSDSEAEFLSAQESEDDEISSDSRKRKHDEVEEEVEEADKEKAEKKKKRKALKQLPTFASADDYAKYLDDSESE</sequence>
<dbReference type="PANTHER" id="PTHR12048:SF0">
    <property type="entry name" value="CCAAT_ENHANCER-BINDING PROTEIN ZETA"/>
    <property type="match status" value="1"/>
</dbReference>
<feature type="region of interest" description="Disordered" evidence="2">
    <location>
        <begin position="45"/>
        <end position="80"/>
    </location>
</feature>
<feature type="compositionally biased region" description="Acidic residues" evidence="2">
    <location>
        <begin position="854"/>
        <end position="886"/>
    </location>
</feature>
<dbReference type="PANTHER" id="PTHR12048">
    <property type="entry name" value="CCAAT-BINDING FACTOR-RELATED"/>
    <property type="match status" value="1"/>
</dbReference>
<dbReference type="InterPro" id="IPR016024">
    <property type="entry name" value="ARM-type_fold"/>
</dbReference>
<dbReference type="Proteomes" id="UP000183365">
    <property type="component" value="Unassembled WGS sequence"/>
</dbReference>
<dbReference type="VEuPathDB" id="FungiDB:HGUI_02758"/>
<feature type="compositionally biased region" description="Basic and acidic residues" evidence="2">
    <location>
        <begin position="456"/>
        <end position="468"/>
    </location>
</feature>
<dbReference type="InterPro" id="IPR040155">
    <property type="entry name" value="CEBPZ/Mak21-like"/>
</dbReference>
<proteinExistence type="inferred from homology"/>
<evidence type="ECO:0000256" key="1">
    <source>
        <dbReference type="ARBA" id="ARBA00007797"/>
    </source>
</evidence>